<organism evidence="7 8">
    <name type="scientific">Nocardioides kongjuensis</name>
    <dbReference type="NCBI Taxonomy" id="349522"/>
    <lineage>
        <taxon>Bacteria</taxon>
        <taxon>Bacillati</taxon>
        <taxon>Actinomycetota</taxon>
        <taxon>Actinomycetes</taxon>
        <taxon>Propionibacteriales</taxon>
        <taxon>Nocardioidaceae</taxon>
        <taxon>Nocardioides</taxon>
    </lineage>
</organism>
<dbReference type="InterPro" id="IPR050109">
    <property type="entry name" value="HTH-type_TetR-like_transc_reg"/>
</dbReference>
<keyword evidence="2 4" id="KW-0238">DNA-binding</keyword>
<dbReference type="RefSeq" id="WP_179728555.1">
    <property type="nucleotide sequence ID" value="NZ_BAABEF010000001.1"/>
</dbReference>
<dbReference type="GO" id="GO:0003700">
    <property type="term" value="F:DNA-binding transcription factor activity"/>
    <property type="evidence" value="ECO:0007669"/>
    <property type="project" value="TreeGrafter"/>
</dbReference>
<dbReference type="SUPFAM" id="SSF48498">
    <property type="entry name" value="Tetracyclin repressor-like, C-terminal domain"/>
    <property type="match status" value="1"/>
</dbReference>
<proteinExistence type="predicted"/>
<dbReference type="PROSITE" id="PS50977">
    <property type="entry name" value="HTH_TETR_2"/>
    <property type="match status" value="1"/>
</dbReference>
<dbReference type="InterPro" id="IPR036271">
    <property type="entry name" value="Tet_transcr_reg_TetR-rel_C_sf"/>
</dbReference>
<dbReference type="AlphaFoldDB" id="A0A852RU13"/>
<feature type="region of interest" description="Disordered" evidence="5">
    <location>
        <begin position="1"/>
        <end position="23"/>
    </location>
</feature>
<dbReference type="PANTHER" id="PTHR30055:SF234">
    <property type="entry name" value="HTH-TYPE TRANSCRIPTIONAL REGULATOR BETI"/>
    <property type="match status" value="1"/>
</dbReference>
<keyword evidence="1" id="KW-0805">Transcription regulation</keyword>
<protein>
    <submittedName>
        <fullName evidence="7">AcrR family transcriptional regulator</fullName>
    </submittedName>
</protein>
<evidence type="ECO:0000259" key="6">
    <source>
        <dbReference type="PROSITE" id="PS50977"/>
    </source>
</evidence>
<accession>A0A852RU13</accession>
<dbReference type="PRINTS" id="PR00455">
    <property type="entry name" value="HTHTETR"/>
</dbReference>
<dbReference type="Gene3D" id="1.10.10.60">
    <property type="entry name" value="Homeodomain-like"/>
    <property type="match status" value="1"/>
</dbReference>
<evidence type="ECO:0000256" key="1">
    <source>
        <dbReference type="ARBA" id="ARBA00023015"/>
    </source>
</evidence>
<dbReference type="PANTHER" id="PTHR30055">
    <property type="entry name" value="HTH-TYPE TRANSCRIPTIONAL REGULATOR RUTR"/>
    <property type="match status" value="1"/>
</dbReference>
<dbReference type="Pfam" id="PF00440">
    <property type="entry name" value="TetR_N"/>
    <property type="match status" value="1"/>
</dbReference>
<dbReference type="EMBL" id="JACCBF010000001">
    <property type="protein sequence ID" value="NYD32360.1"/>
    <property type="molecule type" value="Genomic_DNA"/>
</dbReference>
<evidence type="ECO:0000256" key="2">
    <source>
        <dbReference type="ARBA" id="ARBA00023125"/>
    </source>
</evidence>
<comment type="caution">
    <text evidence="7">The sequence shown here is derived from an EMBL/GenBank/DDBJ whole genome shotgun (WGS) entry which is preliminary data.</text>
</comment>
<dbReference type="GO" id="GO:0000976">
    <property type="term" value="F:transcription cis-regulatory region binding"/>
    <property type="evidence" value="ECO:0007669"/>
    <property type="project" value="TreeGrafter"/>
</dbReference>
<dbReference type="SUPFAM" id="SSF46689">
    <property type="entry name" value="Homeodomain-like"/>
    <property type="match status" value="1"/>
</dbReference>
<keyword evidence="8" id="KW-1185">Reference proteome</keyword>
<evidence type="ECO:0000256" key="4">
    <source>
        <dbReference type="PROSITE-ProRule" id="PRU00335"/>
    </source>
</evidence>
<dbReference type="InterPro" id="IPR001647">
    <property type="entry name" value="HTH_TetR"/>
</dbReference>
<evidence type="ECO:0000313" key="7">
    <source>
        <dbReference type="EMBL" id="NYD32360.1"/>
    </source>
</evidence>
<dbReference type="Gene3D" id="1.10.357.10">
    <property type="entry name" value="Tetracycline Repressor, domain 2"/>
    <property type="match status" value="1"/>
</dbReference>
<dbReference type="InterPro" id="IPR009057">
    <property type="entry name" value="Homeodomain-like_sf"/>
</dbReference>
<dbReference type="Proteomes" id="UP000582231">
    <property type="component" value="Unassembled WGS sequence"/>
</dbReference>
<reference evidence="7 8" key="1">
    <citation type="submission" date="2020-07" db="EMBL/GenBank/DDBJ databases">
        <title>Sequencing the genomes of 1000 actinobacteria strains.</title>
        <authorList>
            <person name="Klenk H.-P."/>
        </authorList>
    </citation>
    <scope>NUCLEOTIDE SEQUENCE [LARGE SCALE GENOMIC DNA]</scope>
    <source>
        <strain evidence="7 8">DSM 19082</strain>
    </source>
</reference>
<sequence>MSTDATTAGPVRRRGGPSKGDQREAAIVDATRRLLATKSVNELTVDAIAKAAGVSRTAFYFYFPTKQAVVADLLDGLWDRFGDSYGWLDTTGADRAALREHHRLVAEVWREHASILSCTTGPSLDYQPLLEWADRARARFVDGLAAKVLRDRAEGVAPGGVDAPALAQMVFDLRDARMRVVASADEAEVEQLLADLTEGVLRLLYGVVG</sequence>
<name>A0A852RU13_9ACTN</name>
<feature type="domain" description="HTH tetR-type" evidence="6">
    <location>
        <begin position="21"/>
        <end position="81"/>
    </location>
</feature>
<keyword evidence="3" id="KW-0804">Transcription</keyword>
<feature type="DNA-binding region" description="H-T-H motif" evidence="4">
    <location>
        <begin position="44"/>
        <end position="63"/>
    </location>
</feature>
<evidence type="ECO:0000256" key="5">
    <source>
        <dbReference type="SAM" id="MobiDB-lite"/>
    </source>
</evidence>
<dbReference type="InterPro" id="IPR023772">
    <property type="entry name" value="DNA-bd_HTH_TetR-type_CS"/>
</dbReference>
<gene>
    <name evidence="7" type="ORF">BJ958_003906</name>
</gene>
<evidence type="ECO:0000256" key="3">
    <source>
        <dbReference type="ARBA" id="ARBA00023163"/>
    </source>
</evidence>
<dbReference type="PROSITE" id="PS01081">
    <property type="entry name" value="HTH_TETR_1"/>
    <property type="match status" value="1"/>
</dbReference>
<evidence type="ECO:0000313" key="8">
    <source>
        <dbReference type="Proteomes" id="UP000582231"/>
    </source>
</evidence>